<evidence type="ECO:0000259" key="7">
    <source>
        <dbReference type="Pfam" id="PF00892"/>
    </source>
</evidence>
<evidence type="ECO:0000256" key="5">
    <source>
        <dbReference type="ARBA" id="ARBA00023136"/>
    </source>
</evidence>
<dbReference type="InterPro" id="IPR030184">
    <property type="entry name" value="WAT1-related"/>
</dbReference>
<evidence type="ECO:0000313" key="8">
    <source>
        <dbReference type="EMBL" id="KOM43487.1"/>
    </source>
</evidence>
<dbReference type="Pfam" id="PF00892">
    <property type="entry name" value="EamA"/>
    <property type="match status" value="1"/>
</dbReference>
<comment type="subcellular location">
    <subcellularLocation>
        <location evidence="1 6">Membrane</location>
        <topology evidence="1 6">Multi-pass membrane protein</topology>
    </subcellularLocation>
</comment>
<dbReference type="PANTHER" id="PTHR31218">
    <property type="entry name" value="WAT1-RELATED PROTEIN"/>
    <property type="match status" value="1"/>
</dbReference>
<comment type="caution">
    <text evidence="6">Lacks conserved residue(s) required for the propagation of feature annotation.</text>
</comment>
<accession>A0A0L9ULR6</accession>
<organism evidence="8 9">
    <name type="scientific">Phaseolus angularis</name>
    <name type="common">Azuki bean</name>
    <name type="synonym">Vigna angularis</name>
    <dbReference type="NCBI Taxonomy" id="3914"/>
    <lineage>
        <taxon>Eukaryota</taxon>
        <taxon>Viridiplantae</taxon>
        <taxon>Streptophyta</taxon>
        <taxon>Embryophyta</taxon>
        <taxon>Tracheophyta</taxon>
        <taxon>Spermatophyta</taxon>
        <taxon>Magnoliopsida</taxon>
        <taxon>eudicotyledons</taxon>
        <taxon>Gunneridae</taxon>
        <taxon>Pentapetalae</taxon>
        <taxon>rosids</taxon>
        <taxon>fabids</taxon>
        <taxon>Fabales</taxon>
        <taxon>Fabaceae</taxon>
        <taxon>Papilionoideae</taxon>
        <taxon>50 kb inversion clade</taxon>
        <taxon>NPAAA clade</taxon>
        <taxon>indigoferoid/millettioid clade</taxon>
        <taxon>Phaseoleae</taxon>
        <taxon>Vigna</taxon>
    </lineage>
</organism>
<dbReference type="Gramene" id="KOM43487">
    <property type="protein sequence ID" value="KOM43487"/>
    <property type="gene ID" value="LR48_Vigan05g109100"/>
</dbReference>
<dbReference type="InterPro" id="IPR037185">
    <property type="entry name" value="EmrE-like"/>
</dbReference>
<gene>
    <name evidence="8" type="ORF">LR48_Vigan05g109100</name>
</gene>
<dbReference type="OMA" id="CFRVNTR"/>
<dbReference type="InterPro" id="IPR000620">
    <property type="entry name" value="EamA_dom"/>
</dbReference>
<sequence>MQGIVCSGMAYYIQGAMMKDRGPVFVTTFKPLYMVIMAIMGSFFLPEQMYLGRAIGAIVIIVGLYLVVWGKSKDYESSSTITEENMLSAKQTVEKSNNNEEQPYMGLIWASIIKDTLLK</sequence>
<proteinExistence type="inferred from homology"/>
<protein>
    <recommendedName>
        <fullName evidence="6">WAT1-related protein</fullName>
    </recommendedName>
</protein>
<feature type="domain" description="EamA" evidence="7">
    <location>
        <begin position="3"/>
        <end position="68"/>
    </location>
</feature>
<evidence type="ECO:0000313" key="9">
    <source>
        <dbReference type="Proteomes" id="UP000053144"/>
    </source>
</evidence>
<name>A0A0L9ULR6_PHAAN</name>
<comment type="similarity">
    <text evidence="2 6">Belongs to the drug/metabolite transporter (DMT) superfamily. Plant drug/metabolite exporter (P-DME) (TC 2.A.7.4) family.</text>
</comment>
<dbReference type="EMBL" id="CM003375">
    <property type="protein sequence ID" value="KOM43487.1"/>
    <property type="molecule type" value="Genomic_DNA"/>
</dbReference>
<dbReference type="GO" id="GO:0022857">
    <property type="term" value="F:transmembrane transporter activity"/>
    <property type="evidence" value="ECO:0007669"/>
    <property type="project" value="InterPro"/>
</dbReference>
<reference evidence="9" key="1">
    <citation type="journal article" date="2015" name="Proc. Natl. Acad. Sci. U.S.A.">
        <title>Genome sequencing of adzuki bean (Vigna angularis) provides insight into high starch and low fat accumulation and domestication.</title>
        <authorList>
            <person name="Yang K."/>
            <person name="Tian Z."/>
            <person name="Chen C."/>
            <person name="Luo L."/>
            <person name="Zhao B."/>
            <person name="Wang Z."/>
            <person name="Yu L."/>
            <person name="Li Y."/>
            <person name="Sun Y."/>
            <person name="Li W."/>
            <person name="Chen Y."/>
            <person name="Li Y."/>
            <person name="Zhang Y."/>
            <person name="Ai D."/>
            <person name="Zhao J."/>
            <person name="Shang C."/>
            <person name="Ma Y."/>
            <person name="Wu B."/>
            <person name="Wang M."/>
            <person name="Gao L."/>
            <person name="Sun D."/>
            <person name="Zhang P."/>
            <person name="Guo F."/>
            <person name="Wang W."/>
            <person name="Li Y."/>
            <person name="Wang J."/>
            <person name="Varshney R.K."/>
            <person name="Wang J."/>
            <person name="Ling H.Q."/>
            <person name="Wan P."/>
        </authorList>
    </citation>
    <scope>NUCLEOTIDE SEQUENCE</scope>
    <source>
        <strain evidence="9">cv. Jingnong 6</strain>
    </source>
</reference>
<evidence type="ECO:0000256" key="6">
    <source>
        <dbReference type="RuleBase" id="RU363077"/>
    </source>
</evidence>
<evidence type="ECO:0000256" key="4">
    <source>
        <dbReference type="ARBA" id="ARBA00022989"/>
    </source>
</evidence>
<dbReference type="AlphaFoldDB" id="A0A0L9ULR6"/>
<keyword evidence="5 6" id="KW-0472">Membrane</keyword>
<keyword evidence="3 6" id="KW-0812">Transmembrane</keyword>
<evidence type="ECO:0000256" key="3">
    <source>
        <dbReference type="ARBA" id="ARBA00022692"/>
    </source>
</evidence>
<dbReference type="SUPFAM" id="SSF103481">
    <property type="entry name" value="Multidrug resistance efflux transporter EmrE"/>
    <property type="match status" value="1"/>
</dbReference>
<dbReference type="GO" id="GO:0016020">
    <property type="term" value="C:membrane"/>
    <property type="evidence" value="ECO:0007669"/>
    <property type="project" value="UniProtKB-SubCell"/>
</dbReference>
<feature type="transmembrane region" description="Helical" evidence="6">
    <location>
        <begin position="50"/>
        <end position="69"/>
    </location>
</feature>
<keyword evidence="4 6" id="KW-1133">Transmembrane helix</keyword>
<feature type="transmembrane region" description="Helical" evidence="6">
    <location>
        <begin position="24"/>
        <end position="44"/>
    </location>
</feature>
<dbReference type="Proteomes" id="UP000053144">
    <property type="component" value="Chromosome 5"/>
</dbReference>
<evidence type="ECO:0000256" key="1">
    <source>
        <dbReference type="ARBA" id="ARBA00004141"/>
    </source>
</evidence>
<dbReference type="STRING" id="3914.A0A0L9ULR6"/>
<evidence type="ECO:0000256" key="2">
    <source>
        <dbReference type="ARBA" id="ARBA00007635"/>
    </source>
</evidence>